<dbReference type="InterPro" id="IPR016084">
    <property type="entry name" value="Haem_Oase-like_multi-hlx"/>
</dbReference>
<name>A0ABX6YSW5_9RHOB</name>
<sequence>MTKIHRPAPSHAVSFRQILRQETAAAHEAGEAQFSRFFAAPAQKLAWFLAAQAAGVGVLARHAAPGAICADLLSDLLDRLDRDLARLGRPVHPVPAPDAGQGRLDPLAIDYLVLGSRLGTQVIDRKVFAETPAEAKPLYFQAPAAGALWKRHCATLDALSPADPRAARIVADATRGFHLFAQAVQAQGAGTTSDALAPALASNSTDHPRPGRIATDTDLTPKEPT</sequence>
<keyword evidence="3" id="KW-1185">Reference proteome</keyword>
<evidence type="ECO:0000256" key="1">
    <source>
        <dbReference type="SAM" id="MobiDB-lite"/>
    </source>
</evidence>
<proteinExistence type="predicted"/>
<evidence type="ECO:0000313" key="2">
    <source>
        <dbReference type="EMBL" id="QPZ90890.1"/>
    </source>
</evidence>
<dbReference type="RefSeq" id="WP_083075332.1">
    <property type="nucleotide sequence ID" value="NZ_CP053562.1"/>
</dbReference>
<evidence type="ECO:0000313" key="3">
    <source>
        <dbReference type="Proteomes" id="UP000192422"/>
    </source>
</evidence>
<organism evidence="2 3">
    <name type="scientific">Thioclava electrotropha</name>
    <dbReference type="NCBI Taxonomy" id="1549850"/>
    <lineage>
        <taxon>Bacteria</taxon>
        <taxon>Pseudomonadati</taxon>
        <taxon>Pseudomonadota</taxon>
        <taxon>Alphaproteobacteria</taxon>
        <taxon>Rhodobacterales</taxon>
        <taxon>Paracoccaceae</taxon>
        <taxon>Thioclava</taxon>
    </lineage>
</organism>
<dbReference type="SUPFAM" id="SSF48613">
    <property type="entry name" value="Heme oxygenase-like"/>
    <property type="match status" value="1"/>
</dbReference>
<protein>
    <recommendedName>
        <fullName evidence="4">Heme oxygenase</fullName>
    </recommendedName>
</protein>
<feature type="region of interest" description="Disordered" evidence="1">
    <location>
        <begin position="199"/>
        <end position="225"/>
    </location>
</feature>
<dbReference type="Gene3D" id="1.20.910.10">
    <property type="entry name" value="Heme oxygenase-like"/>
    <property type="match status" value="1"/>
</dbReference>
<accession>A0ABX6YSW5</accession>
<evidence type="ECO:0008006" key="4">
    <source>
        <dbReference type="Google" id="ProtNLM"/>
    </source>
</evidence>
<dbReference type="EMBL" id="CP053562">
    <property type="protein sequence ID" value="QPZ90890.1"/>
    <property type="molecule type" value="Genomic_DNA"/>
</dbReference>
<dbReference type="Proteomes" id="UP000192422">
    <property type="component" value="Chromosome"/>
</dbReference>
<gene>
    <name evidence="2" type="ORF">AKL02_008185</name>
</gene>
<reference evidence="2 3" key="1">
    <citation type="submission" date="2020-05" db="EMBL/GenBank/DDBJ databases">
        <title>Thioclava electrotropha strain Elox9 finished genome.</title>
        <authorList>
            <person name="Rowe A.R."/>
            <person name="Wilbanks E.G."/>
        </authorList>
    </citation>
    <scope>NUCLEOTIDE SEQUENCE [LARGE SCALE GENOMIC DNA]</scope>
    <source>
        <strain evidence="2 3">Elox9</strain>
    </source>
</reference>